<keyword evidence="7" id="KW-1185">Reference proteome</keyword>
<evidence type="ECO:0000313" key="6">
    <source>
        <dbReference type="EMBL" id="GAK45275.1"/>
    </source>
</evidence>
<dbReference type="SMART" id="SM00858">
    <property type="entry name" value="SAF"/>
    <property type="match status" value="1"/>
</dbReference>
<dbReference type="PANTHER" id="PTHR36307:SF1">
    <property type="entry name" value="FLAGELLA BASAL BODY P-RING FORMATION PROTEIN FLGA"/>
    <property type="match status" value="1"/>
</dbReference>
<reference evidence="6 7" key="1">
    <citation type="submission" date="2014-07" db="EMBL/GenBank/DDBJ databases">
        <title>Tepidicaulis marinum gen. nov., sp. nov., a novel marine bacterium denitrifying nitrate to nitrous oxide strictly under microaerobic conditions.</title>
        <authorList>
            <person name="Takeuchi M."/>
            <person name="Yamagishi T."/>
            <person name="Kamagata Y."/>
            <person name="Oshima K."/>
            <person name="Hattori M."/>
            <person name="Katayama T."/>
            <person name="Hanada S."/>
            <person name="Tamaki H."/>
            <person name="Marumo K."/>
            <person name="Maeda H."/>
            <person name="Nedachi M."/>
            <person name="Iwasaki W."/>
            <person name="Suwa Y."/>
            <person name="Sakata S."/>
        </authorList>
    </citation>
    <scope>NUCLEOTIDE SEQUENCE [LARGE SCALE GENOMIC DNA]</scope>
    <source>
        <strain evidence="6 7">MA2</strain>
    </source>
</reference>
<dbReference type="EMBL" id="BBIO01000008">
    <property type="protein sequence ID" value="GAK45275.1"/>
    <property type="molecule type" value="Genomic_DNA"/>
</dbReference>
<protein>
    <recommendedName>
        <fullName evidence="4">Flagella basal body P-ring formation protein FlgA</fullName>
    </recommendedName>
</protein>
<dbReference type="NCBIfam" id="TIGR03170">
    <property type="entry name" value="flgA_cterm"/>
    <property type="match status" value="1"/>
</dbReference>
<evidence type="ECO:0000256" key="4">
    <source>
        <dbReference type="RuleBase" id="RU362063"/>
    </source>
</evidence>
<dbReference type="GO" id="GO:0044780">
    <property type="term" value="P:bacterial-type flagellum assembly"/>
    <property type="evidence" value="ECO:0007669"/>
    <property type="project" value="InterPro"/>
</dbReference>
<keyword evidence="2 4" id="KW-0732">Signal</keyword>
<sequence length="151" mass="16231">MRALIIALGLMLAVPASPLLAEEEAAETPVPARRIERGEVIREADLRLAAVETRQLRPDSLLDEGAIVGMEARRTLLPGRVISSLALRAPLMVEKNAQVSALYRDGTLELNLLALAQDDGMKGDTVRLTNPSTGNTVYAVVTGPSRARITH</sequence>
<evidence type="ECO:0000256" key="3">
    <source>
        <dbReference type="ARBA" id="ARBA00022764"/>
    </source>
</evidence>
<dbReference type="Gene3D" id="3.90.1210.10">
    <property type="entry name" value="Antifreeze-like/N-acetylneuraminic acid synthase C-terminal domain"/>
    <property type="match status" value="1"/>
</dbReference>
<comment type="caution">
    <text evidence="6">The sequence shown here is derived from an EMBL/GenBank/DDBJ whole genome shotgun (WGS) entry which is preliminary data.</text>
</comment>
<gene>
    <name evidence="6" type="ORF">M2A_1774</name>
</gene>
<dbReference type="PANTHER" id="PTHR36307">
    <property type="entry name" value="FLAGELLA BASAL BODY P-RING FORMATION PROTEIN FLGA"/>
    <property type="match status" value="1"/>
</dbReference>
<dbReference type="Pfam" id="PF13144">
    <property type="entry name" value="ChapFlgA"/>
    <property type="match status" value="1"/>
</dbReference>
<dbReference type="Proteomes" id="UP000028702">
    <property type="component" value="Unassembled WGS sequence"/>
</dbReference>
<feature type="chain" id="PRO_5005105660" description="Flagella basal body P-ring formation protein FlgA" evidence="4">
    <location>
        <begin position="22"/>
        <end position="151"/>
    </location>
</feature>
<organism evidence="6 7">
    <name type="scientific">Tepidicaulis marinus</name>
    <dbReference type="NCBI Taxonomy" id="1333998"/>
    <lineage>
        <taxon>Bacteria</taxon>
        <taxon>Pseudomonadati</taxon>
        <taxon>Pseudomonadota</taxon>
        <taxon>Alphaproteobacteria</taxon>
        <taxon>Hyphomicrobiales</taxon>
        <taxon>Parvibaculaceae</taxon>
        <taxon>Tepidicaulis</taxon>
    </lineage>
</organism>
<comment type="function">
    <text evidence="4">Involved in the assembly process of the P-ring formation. It may associate with FlgF on the rod constituting a structure essential for the P-ring assembly or may act as a modulator protein for the P-ring assembly.</text>
</comment>
<evidence type="ECO:0000256" key="2">
    <source>
        <dbReference type="ARBA" id="ARBA00022729"/>
    </source>
</evidence>
<comment type="similarity">
    <text evidence="4">Belongs to the FlgA family.</text>
</comment>
<keyword evidence="3 4" id="KW-0574">Periplasm</keyword>
<proteinExistence type="inferred from homology"/>
<comment type="subcellular location">
    <subcellularLocation>
        <location evidence="1 4">Periplasm</location>
    </subcellularLocation>
</comment>
<dbReference type="RefSeq" id="WP_052379346.1">
    <property type="nucleotide sequence ID" value="NZ_BBIO01000008.1"/>
</dbReference>
<evidence type="ECO:0000259" key="5">
    <source>
        <dbReference type="SMART" id="SM00858"/>
    </source>
</evidence>
<dbReference type="Gene3D" id="2.30.30.760">
    <property type="match status" value="1"/>
</dbReference>
<feature type="signal peptide" evidence="4">
    <location>
        <begin position="1"/>
        <end position="21"/>
    </location>
</feature>
<keyword evidence="6" id="KW-0966">Cell projection</keyword>
<keyword evidence="6" id="KW-0969">Cilium</keyword>
<evidence type="ECO:0000256" key="1">
    <source>
        <dbReference type="ARBA" id="ARBA00004418"/>
    </source>
</evidence>
<evidence type="ECO:0000313" key="7">
    <source>
        <dbReference type="Proteomes" id="UP000028702"/>
    </source>
</evidence>
<dbReference type="InterPro" id="IPR013974">
    <property type="entry name" value="SAF"/>
</dbReference>
<name>A0A081BB57_9HYPH</name>
<accession>A0A081BB57</accession>
<dbReference type="GO" id="GO:0042597">
    <property type="term" value="C:periplasmic space"/>
    <property type="evidence" value="ECO:0007669"/>
    <property type="project" value="UniProtKB-SubCell"/>
</dbReference>
<dbReference type="STRING" id="1333998.M2A_1774"/>
<dbReference type="eggNOG" id="COG1261">
    <property type="taxonomic scope" value="Bacteria"/>
</dbReference>
<dbReference type="InterPro" id="IPR017585">
    <property type="entry name" value="SAF_FlgA"/>
</dbReference>
<dbReference type="CDD" id="cd11614">
    <property type="entry name" value="SAF_CpaB_FlgA_like"/>
    <property type="match status" value="1"/>
</dbReference>
<feature type="domain" description="SAF" evidence="5">
    <location>
        <begin position="26"/>
        <end position="88"/>
    </location>
</feature>
<keyword evidence="4" id="KW-1005">Bacterial flagellum biogenesis</keyword>
<keyword evidence="6" id="KW-0282">Flagellum</keyword>
<dbReference type="InterPro" id="IPR039246">
    <property type="entry name" value="Flagellar_FlgA"/>
</dbReference>
<dbReference type="AlphaFoldDB" id="A0A081BB57"/>